<feature type="region of interest" description="Disordered" evidence="1">
    <location>
        <begin position="650"/>
        <end position="688"/>
    </location>
</feature>
<dbReference type="OrthoDB" id="4815524at2759"/>
<dbReference type="InterPro" id="IPR018289">
    <property type="entry name" value="MULE_transposase_dom"/>
</dbReference>
<evidence type="ECO:0000259" key="2">
    <source>
        <dbReference type="Pfam" id="PF10551"/>
    </source>
</evidence>
<protein>
    <submittedName>
        <fullName evidence="3">MULE transposase domain-containing protein</fullName>
    </submittedName>
</protein>
<sequence>MNGSMSDSMSDSTAGDGILCSMSDQKGINIISKDIDGGIVLEILTLDLNYRGFKSINAVNAVNADITKAAFTALFEAFTMDSMTLPTEMAAPFDLGPFETADAAIEAIQALARDEGYAVVKVRSSNKRMGIPHRWDLACARGPIHHVSIAARLRESGTRKAGCPFKVKIVQMTTLDDLWHITVMCPEHNHGPEDPIAFPEHRKLTQAQIDEVELLSRDAAQTARTIHISLSVRNEGILTTEKDVTNLQTRRQMRELGARTSTQALVAKLDDIRIPHAETYNDEHLEKIVFLLDEGFEFWTRHSHLMMLDVTYNTNRFGLKLLEVNGITLSGSIFPLVACLSPDENGGIFEWALGQWKIWITEYALSLDLNDDAFYPHVVITDFDAAERWGIDRVFPLVQKQLCTWHIEKNIKKAARERWVGEMAAREADPMNIGILVDGDRGVRAQRTPDDFVKAWKGLRDADTEAEFLVLWQALQNDFSTQPVFLSKQDRHEPHSHKHALEHPVRPKPNETPLLHAWLPLKLYKCSKQQPQHHRVSSRYLTTLRYSSQPNRYSRYVNLTAFDRTQHRYREMPRFFTSQLATQGVSIQQAIQDLQQSSQPLPPPPPLPQIITPLMTPLMTPLLPQDDVSRASQDMAQGYVGFPRQLPQVPSEQQNEVGNVGQIQRQAKPRVTRRQASRKRPYEQIIQF</sequence>
<dbReference type="RefSeq" id="XP_044720050.1">
    <property type="nucleotide sequence ID" value="XM_044865110.1"/>
</dbReference>
<organism evidence="3 4">
    <name type="scientific">Hirsutella rhossiliensis</name>
    <dbReference type="NCBI Taxonomy" id="111463"/>
    <lineage>
        <taxon>Eukaryota</taxon>
        <taxon>Fungi</taxon>
        <taxon>Dikarya</taxon>
        <taxon>Ascomycota</taxon>
        <taxon>Pezizomycotina</taxon>
        <taxon>Sordariomycetes</taxon>
        <taxon>Hypocreomycetidae</taxon>
        <taxon>Hypocreales</taxon>
        <taxon>Ophiocordycipitaceae</taxon>
        <taxon>Hirsutella</taxon>
    </lineage>
</organism>
<dbReference type="GO" id="GO:0006355">
    <property type="term" value="P:regulation of DNA-templated transcription"/>
    <property type="evidence" value="ECO:0007669"/>
    <property type="project" value="InterPro"/>
</dbReference>
<feature type="domain" description="MULE transposase" evidence="2">
    <location>
        <begin position="306"/>
        <end position="410"/>
    </location>
</feature>
<evidence type="ECO:0000256" key="1">
    <source>
        <dbReference type="SAM" id="MobiDB-lite"/>
    </source>
</evidence>
<keyword evidence="4" id="KW-1185">Reference proteome</keyword>
<proteinExistence type="predicted"/>
<dbReference type="GeneID" id="68355768"/>
<feature type="compositionally biased region" description="Polar residues" evidence="1">
    <location>
        <begin position="650"/>
        <end position="665"/>
    </location>
</feature>
<dbReference type="PANTHER" id="PTHR31669">
    <property type="entry name" value="PROTEIN FAR1-RELATED SEQUENCE 10-RELATED"/>
    <property type="match status" value="1"/>
</dbReference>
<dbReference type="Proteomes" id="UP000824596">
    <property type="component" value="Unassembled WGS sequence"/>
</dbReference>
<dbReference type="EMBL" id="JAIZPD010000006">
    <property type="protein sequence ID" value="KAH0962537.1"/>
    <property type="molecule type" value="Genomic_DNA"/>
</dbReference>
<dbReference type="InterPro" id="IPR031052">
    <property type="entry name" value="FHY3/FAR1"/>
</dbReference>
<accession>A0A9P8MW94</accession>
<dbReference type="PANTHER" id="PTHR31669:SF251">
    <property type="entry name" value="PROTEIN FAR1-RELATED SEQUENCE"/>
    <property type="match status" value="1"/>
</dbReference>
<comment type="caution">
    <text evidence="3">The sequence shown here is derived from an EMBL/GenBank/DDBJ whole genome shotgun (WGS) entry which is preliminary data.</text>
</comment>
<dbReference type="Pfam" id="PF10551">
    <property type="entry name" value="MULE"/>
    <property type="match status" value="1"/>
</dbReference>
<reference evidence="3" key="1">
    <citation type="submission" date="2021-09" db="EMBL/GenBank/DDBJ databases">
        <title>A high-quality genome of the endoparasitic fungus Hirsutella rhossiliensis with a comparison of Hirsutella genomes reveals transposable elements contributing to genome size variation.</title>
        <authorList>
            <person name="Lin R."/>
            <person name="Jiao Y."/>
            <person name="Sun X."/>
            <person name="Ling J."/>
            <person name="Xie B."/>
            <person name="Cheng X."/>
        </authorList>
    </citation>
    <scope>NUCLEOTIDE SEQUENCE</scope>
    <source>
        <strain evidence="3">HR02</strain>
    </source>
</reference>
<feature type="compositionally biased region" description="Basic residues" evidence="1">
    <location>
        <begin position="667"/>
        <end position="679"/>
    </location>
</feature>
<gene>
    <name evidence="3" type="ORF">HRG_06639</name>
</gene>
<name>A0A9P8MW94_9HYPO</name>
<evidence type="ECO:0000313" key="4">
    <source>
        <dbReference type="Proteomes" id="UP000824596"/>
    </source>
</evidence>
<dbReference type="AlphaFoldDB" id="A0A9P8MW94"/>
<evidence type="ECO:0000313" key="3">
    <source>
        <dbReference type="EMBL" id="KAH0962537.1"/>
    </source>
</evidence>